<keyword evidence="3" id="KW-1185">Reference proteome</keyword>
<organism evidence="2 3">
    <name type="scientific">Mycena albidolilacea</name>
    <dbReference type="NCBI Taxonomy" id="1033008"/>
    <lineage>
        <taxon>Eukaryota</taxon>
        <taxon>Fungi</taxon>
        <taxon>Dikarya</taxon>
        <taxon>Basidiomycota</taxon>
        <taxon>Agaricomycotina</taxon>
        <taxon>Agaricomycetes</taxon>
        <taxon>Agaricomycetidae</taxon>
        <taxon>Agaricales</taxon>
        <taxon>Marasmiineae</taxon>
        <taxon>Mycenaceae</taxon>
        <taxon>Mycena</taxon>
    </lineage>
</organism>
<keyword evidence="1" id="KW-0732">Signal</keyword>
<dbReference type="AlphaFoldDB" id="A0AAD7A5L2"/>
<evidence type="ECO:0000313" key="2">
    <source>
        <dbReference type="EMBL" id="KAJ7349984.1"/>
    </source>
</evidence>
<protein>
    <submittedName>
        <fullName evidence="2">Uncharacterized protein</fullName>
    </submittedName>
</protein>
<evidence type="ECO:0000313" key="3">
    <source>
        <dbReference type="Proteomes" id="UP001218218"/>
    </source>
</evidence>
<proteinExistence type="predicted"/>
<reference evidence="2" key="1">
    <citation type="submission" date="2023-03" db="EMBL/GenBank/DDBJ databases">
        <title>Massive genome expansion in bonnet fungi (Mycena s.s.) driven by repeated elements and novel gene families across ecological guilds.</title>
        <authorList>
            <consortium name="Lawrence Berkeley National Laboratory"/>
            <person name="Harder C.B."/>
            <person name="Miyauchi S."/>
            <person name="Viragh M."/>
            <person name="Kuo A."/>
            <person name="Thoen E."/>
            <person name="Andreopoulos B."/>
            <person name="Lu D."/>
            <person name="Skrede I."/>
            <person name="Drula E."/>
            <person name="Henrissat B."/>
            <person name="Morin E."/>
            <person name="Kohler A."/>
            <person name="Barry K."/>
            <person name="LaButti K."/>
            <person name="Morin E."/>
            <person name="Salamov A."/>
            <person name="Lipzen A."/>
            <person name="Mereny Z."/>
            <person name="Hegedus B."/>
            <person name="Baldrian P."/>
            <person name="Stursova M."/>
            <person name="Weitz H."/>
            <person name="Taylor A."/>
            <person name="Grigoriev I.V."/>
            <person name="Nagy L.G."/>
            <person name="Martin F."/>
            <person name="Kauserud H."/>
        </authorList>
    </citation>
    <scope>NUCLEOTIDE SEQUENCE</scope>
    <source>
        <strain evidence="2">CBHHK002</strain>
    </source>
</reference>
<dbReference type="Proteomes" id="UP001218218">
    <property type="component" value="Unassembled WGS sequence"/>
</dbReference>
<name>A0AAD7A5L2_9AGAR</name>
<sequence>MKFSTTIILAVSMVMRASAASIARRSLVTPETNPNVTYVSKRSAAEGRGLFGAIDPFLANQPEPTPAFDLGDIPIGHLPELPPTRRLLATLLQSPFLQGAIDSLLANQPQPTSVSPDLANIPIGHLPGLPPNGNPFDPNAVVNPIPTPSPDNAAAVPTAPPTTAPARRLFGAIIDDKLSSLLASQPQPMPVFDLGNIPIGHLPELPPARRGGV</sequence>
<feature type="chain" id="PRO_5041959473" evidence="1">
    <location>
        <begin position="20"/>
        <end position="213"/>
    </location>
</feature>
<comment type="caution">
    <text evidence="2">The sequence shown here is derived from an EMBL/GenBank/DDBJ whole genome shotgun (WGS) entry which is preliminary data.</text>
</comment>
<gene>
    <name evidence="2" type="ORF">DFH08DRAFT_1079211</name>
</gene>
<dbReference type="EMBL" id="JARIHO010000015">
    <property type="protein sequence ID" value="KAJ7349984.1"/>
    <property type="molecule type" value="Genomic_DNA"/>
</dbReference>
<evidence type="ECO:0000256" key="1">
    <source>
        <dbReference type="SAM" id="SignalP"/>
    </source>
</evidence>
<feature type="signal peptide" evidence="1">
    <location>
        <begin position="1"/>
        <end position="19"/>
    </location>
</feature>
<accession>A0AAD7A5L2</accession>